<dbReference type="AlphaFoldDB" id="A0A940DSG7"/>
<name>A0A940DSG7_9BACT</name>
<dbReference type="PROSITE" id="PS51257">
    <property type="entry name" value="PROKAR_LIPOPROTEIN"/>
    <property type="match status" value="1"/>
</dbReference>
<evidence type="ECO:0000313" key="2">
    <source>
        <dbReference type="EMBL" id="MBO8483709.1"/>
    </source>
</evidence>
<evidence type="ECO:0000259" key="1">
    <source>
        <dbReference type="Pfam" id="PF14292"/>
    </source>
</evidence>
<gene>
    <name evidence="2" type="ORF">IAB75_06300</name>
</gene>
<dbReference type="Pfam" id="PF14292">
    <property type="entry name" value="SusE"/>
    <property type="match status" value="1"/>
</dbReference>
<dbReference type="EMBL" id="JADILV010000041">
    <property type="protein sequence ID" value="MBO8483709.1"/>
    <property type="molecule type" value="Genomic_DNA"/>
</dbReference>
<accession>A0A940DSG7</accession>
<reference evidence="2" key="1">
    <citation type="submission" date="2020-10" db="EMBL/GenBank/DDBJ databases">
        <authorList>
            <person name="Gilroy R."/>
        </authorList>
    </citation>
    <scope>NUCLEOTIDE SEQUENCE</scope>
    <source>
        <strain evidence="2">G3-8215</strain>
    </source>
</reference>
<reference evidence="2" key="2">
    <citation type="journal article" date="2021" name="PeerJ">
        <title>Extensive microbial diversity within the chicken gut microbiome revealed by metagenomics and culture.</title>
        <authorList>
            <person name="Gilroy R."/>
            <person name="Ravi A."/>
            <person name="Getino M."/>
            <person name="Pursley I."/>
            <person name="Horton D.L."/>
            <person name="Alikhan N.F."/>
            <person name="Baker D."/>
            <person name="Gharbi K."/>
            <person name="Hall N."/>
            <person name="Watson M."/>
            <person name="Adriaenssens E.M."/>
            <person name="Foster-Nyarko E."/>
            <person name="Jarju S."/>
            <person name="Secka A."/>
            <person name="Antonio M."/>
            <person name="Oren A."/>
            <person name="Chaudhuri R.R."/>
            <person name="La Ragione R."/>
            <person name="Hildebrand F."/>
            <person name="Pallen M.J."/>
        </authorList>
    </citation>
    <scope>NUCLEOTIDE SEQUENCE</scope>
    <source>
        <strain evidence="2">G3-8215</strain>
    </source>
</reference>
<protein>
    <submittedName>
        <fullName evidence="2">SusE domain-containing protein</fullName>
    </submittedName>
</protein>
<proteinExistence type="predicted"/>
<dbReference type="Gene3D" id="2.60.40.10">
    <property type="entry name" value="Immunoglobulins"/>
    <property type="match status" value="1"/>
</dbReference>
<evidence type="ECO:0000313" key="3">
    <source>
        <dbReference type="Proteomes" id="UP000725002"/>
    </source>
</evidence>
<comment type="caution">
    <text evidence="2">The sequence shown here is derived from an EMBL/GenBank/DDBJ whole genome shotgun (WGS) entry which is preliminary data.</text>
</comment>
<sequence>MKISNIFLVAAGMLPFILVSCNEKNELDYNIMTGNTLYAPENGAEIDLTTGVVTTFEWAPSVAEDNGYVGYEVLFDTPDGDFSNPVATYASALTGSQTNLSMSATDLNSVAGAAGIPVAGTGSFKWTVRASKGVGGSVYTQINELTVTRQNAMSPLPEAVTLGGAAVEDPENGIAMVPSPGIDKEAALEGTFECYTRLTDGEFTVTDDQGRFYTLNADGSVTNTGTAVSSTMPDGAGLYRLLIQFNGMVWTAQKISKVELQAASSDVLGGNGYEGNDWKMYFPVEYQGKGVWAIFDYENTQSLKKDGNGGYTAGDTRHRFNMTMEDGSVIYLGTESALGTEYSVDYMKVHLYTDATIGNADWDKTWNFLSGDCGRAFDGYLYMNGDNEAGTFYHEYIFK</sequence>
<feature type="domain" description="SusE outer membrane protein" evidence="1">
    <location>
        <begin position="35"/>
        <end position="129"/>
    </location>
</feature>
<organism evidence="2 3">
    <name type="scientific">Candidatus Cryptobacteroides avicola</name>
    <dbReference type="NCBI Taxonomy" id="2840757"/>
    <lineage>
        <taxon>Bacteria</taxon>
        <taxon>Pseudomonadati</taxon>
        <taxon>Bacteroidota</taxon>
        <taxon>Bacteroidia</taxon>
        <taxon>Bacteroidales</taxon>
        <taxon>Candidatus Cryptobacteroides</taxon>
    </lineage>
</organism>
<dbReference type="InterPro" id="IPR025970">
    <property type="entry name" value="SusE"/>
</dbReference>
<dbReference type="InterPro" id="IPR013783">
    <property type="entry name" value="Ig-like_fold"/>
</dbReference>
<dbReference type="Proteomes" id="UP000725002">
    <property type="component" value="Unassembled WGS sequence"/>
</dbReference>